<keyword evidence="13" id="KW-1003">Cell membrane</keyword>
<dbReference type="InterPro" id="IPR013155">
    <property type="entry name" value="M/V/L/I-tRNA-synth_anticd-bd"/>
</dbReference>
<dbReference type="InterPro" id="IPR002300">
    <property type="entry name" value="aa-tRNA-synth_Ia"/>
</dbReference>
<evidence type="ECO:0000256" key="35">
    <source>
        <dbReference type="ARBA" id="ARBA00032665"/>
    </source>
</evidence>
<dbReference type="Gene3D" id="2.40.30.30">
    <property type="entry name" value="Riboflavin kinase-like"/>
    <property type="match status" value="1"/>
</dbReference>
<dbReference type="GO" id="GO:0003919">
    <property type="term" value="F:FMN adenylyltransferase activity"/>
    <property type="evidence" value="ECO:0007669"/>
    <property type="project" value="UniProtKB-EC"/>
</dbReference>
<keyword evidence="22" id="KW-0547">Nucleotide-binding</keyword>
<evidence type="ECO:0000256" key="7">
    <source>
        <dbReference type="ARBA" id="ARBA00005594"/>
    </source>
</evidence>
<dbReference type="Gene3D" id="3.40.50.620">
    <property type="entry name" value="HUPs"/>
    <property type="match status" value="3"/>
</dbReference>
<feature type="transmembrane region" description="Helical" evidence="37">
    <location>
        <begin position="88"/>
        <end position="108"/>
    </location>
</feature>
<dbReference type="InterPro" id="IPR023585">
    <property type="entry name" value="Ile-tRNA-ligase_type1"/>
</dbReference>
<dbReference type="PROSITE" id="PS00178">
    <property type="entry name" value="AA_TRNA_LIGASE_I"/>
    <property type="match status" value="1"/>
</dbReference>
<dbReference type="InterPro" id="IPR009080">
    <property type="entry name" value="tRNAsynth_Ia_anticodon-bd"/>
</dbReference>
<comment type="pathway">
    <text evidence="5">Cofactor biosynthesis; FAD biosynthesis; FAD from FMN: step 1/1.</text>
</comment>
<evidence type="ECO:0000256" key="27">
    <source>
        <dbReference type="ARBA" id="ARBA00022917"/>
    </source>
</evidence>
<dbReference type="InterPro" id="IPR002301">
    <property type="entry name" value="Ile-tRNA-ligase"/>
</dbReference>
<dbReference type="InterPro" id="IPR015865">
    <property type="entry name" value="Riboflavin_kinase_bac/euk"/>
</dbReference>
<evidence type="ECO:0000256" key="31">
    <source>
        <dbReference type="ARBA" id="ARBA00023136"/>
    </source>
</evidence>
<evidence type="ECO:0000256" key="25">
    <source>
        <dbReference type="ARBA" id="ARBA00022833"/>
    </source>
</evidence>
<dbReference type="Pfam" id="PF03023">
    <property type="entry name" value="MurJ"/>
    <property type="match status" value="1"/>
</dbReference>
<keyword evidence="23" id="KW-0418">Kinase</keyword>
<dbReference type="GO" id="GO:0002161">
    <property type="term" value="F:aminoacyl-tRNA deacylase activity"/>
    <property type="evidence" value="ECO:0007669"/>
    <property type="project" value="InterPro"/>
</dbReference>
<dbReference type="EC" id="2.7.7.2" evidence="11"/>
<feature type="transmembrane region" description="Helical" evidence="37">
    <location>
        <begin position="431"/>
        <end position="454"/>
    </location>
</feature>
<dbReference type="SUPFAM" id="SSF82114">
    <property type="entry name" value="Riboflavin kinase-like"/>
    <property type="match status" value="1"/>
</dbReference>
<evidence type="ECO:0000256" key="32">
    <source>
        <dbReference type="ARBA" id="ARBA00023146"/>
    </source>
</evidence>
<keyword evidence="17" id="KW-0288">FMN</keyword>
<feature type="transmembrane region" description="Helical" evidence="37">
    <location>
        <begin position="128"/>
        <end position="148"/>
    </location>
</feature>
<evidence type="ECO:0000256" key="3">
    <source>
        <dbReference type="ARBA" id="ARBA00004496"/>
    </source>
</evidence>
<accession>A0AA38XWN4</accession>
<sequence>MLRGLLSFSSMTMVSRVLGLVRDQVVTSTFGTNAITDAFWVAFRIPNFLRRLFAEGSFATAFVPVFTEVKETRSHAELRELMARTAGTLGGVLMLVTALALIFAPQLASVFASGVDTDPAKQGLLIDLFRLTFPFLLFVSLTALAGGALNSFQRFAMPALTPVILNLCMIAGALWLAPRLGGTPEKQILALGWAVLAAGLLQLLFQLPSLKGIDLLTLPRWGWNHPGVRKVMTLMVPTLFGSSVAQINLLLDTVIAAKLTDGSQSWLSLADRFLELPLGVFGVALGTVILPALARHHVSTDREGFSRSLDWGLRMTLLISVPAMLGLLLLAEPLISTIFQHGQFTAFDTRMTALSVYGLSFGLPAFALLKVVLPAFYARQDTRTPVRAGVAALVANMVFNFALLAVLYQVMVPDELKAQGVMAALGKQPGLHLALGIASALSSYLNLGLLWYWLGKTDVYQRRPGWGGYLLRLLLACTAMVGVLLALLYWLPGFSSMGVWERIGALGLLVGGGGMTYLLAMVAMGFRPRDLRAGCGRPERELMSRLFRSVEGGELFPNGSVVCIGAFDGLHLGHRALVRHAVARARALGVAAVAVAFEPLPREFFAQGTPPPRLTLARSKVEILHELGVDAIGLLRFDAAMAAMPAETFVRQLLAQRLNAREVWIGPEFCFGNRRRGDLALLQALGAELGFSAGEIEAVDLHGDRISSTRIRQLLQEGDFARVGDLLGRPYSISGRVVRGRQLGRTLGFPTANLRFPKTPALSGIYATWVHGVFDQPWPSVSSFGTRPTVDGVEPLLEAHLFDFQGDLYGRHIEVEFVAKLRDEEKFNDLAALTDQMHRDAEQDYKTTLNLPATEFPMRGDLPKREPGILARWEEQGLYQQLRDNAAGRPLFVLHDGPPYANARIHLGHAVNKILKDIIVKSRYLAGFDAPYVPGWDCHGLPIEIAVEKKWGKVGVKLDAVEFRQKCREFAEEQIDIQRADFKRLGVTGDWDNPYKTLSFDFEANEIRALSKIVANGHLLRGAKPVYWCFDCGSALAEAEIEYHEKTSPAIDVAYAARDAQAVAQAFGVSLPADVEVAVPIWTTTPWTLPASLAVSLGADIRYVLAEGPAHNGKRRWLVLAAALAERSLQRYGVDAMVLHGEAEGSALENQLLIHPFYPEREILVLNGEHVSDEDGTGAVHTAPGHGQEDYVVSQKYGLLEKYNAGQINPVDGAGVYLASTPPAGDLVLAGTHIWKAQQPIIEVLAASGALLKAVEIVHSYPHCWRHKKTPLVFRATPQWFISMDKANLRRDALAAIDTVGWFPTWGKARIQSMVDGRPDWTISRQRTWGVPIALFTHRQTGEIHPRSVELMQQVADRVEAEGIDVWYSLDAAELLGAEAADYEKVTDILDVWFDSGVTHEAVLAARGFGKPADLYLEGSDQHRGWFQSSLLTGVAIDKRAPYKQCLTHGFTVDEHGRKMSKSLGNGIEPQEIMNKLGADILRLWIASADYSNEMSLSQEILKRTADAYRRLRNTARFLLGNLDGFDPAQHLRPLNEMVALDRWIVHRAWELQEKIKAAYDNYDMAEIVQLLLNFCSVDLGSLYLDVTKDRLYTMPTDSDGRRSAQSAMYHIAEAFTRWVAPILTFTADELWGYLPGDRAGHVLFTTWYEGLAPLPADAQLNAADFDQLLALREQVAKVLEPMRANGAIGAALEAEITIAASEEQATRWQPLADELRFLFISGDVQVRPATTDEVFVSAQPTTKNKCVRCWHHRADVGSNADHPELAELVLMAAARPHPNALIWLLLSAVIIGLDQWSKAWVLSSLPEFQPVVVIDGFWNWYRTYNTGAAFSFLSDAGGWQKHFFTVLAIAISGLMAWWLRATARGNWKAAVPYALIIGGAIGNVIDRQVHGHVVDFIQWYVGEHAWPSFNIADSAIVVGAVGIALFGLFDGKSAKKADNANPKP</sequence>
<feature type="transmembrane region" description="Helical" evidence="37">
    <location>
        <begin position="1906"/>
        <end position="1930"/>
    </location>
</feature>
<dbReference type="NCBIfam" id="TIGR01695">
    <property type="entry name" value="murJ_mviN"/>
    <property type="match status" value="1"/>
</dbReference>
<dbReference type="FunFam" id="1.10.730.20:FF:000001">
    <property type="entry name" value="Isoleucine--tRNA ligase"/>
    <property type="match status" value="1"/>
</dbReference>
<dbReference type="Pfam" id="PF00133">
    <property type="entry name" value="tRNA-synt_1"/>
    <property type="match status" value="1"/>
</dbReference>
<dbReference type="InterPro" id="IPR004268">
    <property type="entry name" value="MurJ"/>
</dbReference>
<comment type="cofactor">
    <cofactor evidence="1">
        <name>Zn(2+)</name>
        <dbReference type="ChEBI" id="CHEBI:29105"/>
    </cofactor>
</comment>
<dbReference type="HAMAP" id="MF_00161">
    <property type="entry name" value="LspA"/>
    <property type="match status" value="1"/>
</dbReference>
<evidence type="ECO:0000256" key="6">
    <source>
        <dbReference type="ARBA" id="ARBA00005201"/>
    </source>
</evidence>
<feature type="transmembrane region" description="Helical" evidence="37">
    <location>
        <begin position="188"/>
        <end position="210"/>
    </location>
</feature>
<dbReference type="Pfam" id="PF01687">
    <property type="entry name" value="Flavokinase"/>
    <property type="match status" value="1"/>
</dbReference>
<evidence type="ECO:0000256" key="9">
    <source>
        <dbReference type="ARBA" id="ARBA00011245"/>
    </source>
</evidence>
<evidence type="ECO:0000256" key="10">
    <source>
        <dbReference type="ARBA" id="ARBA00012105"/>
    </source>
</evidence>
<keyword evidence="32" id="KW-0030">Aminoacyl-tRNA synthetase</keyword>
<dbReference type="InterPro" id="IPR010663">
    <property type="entry name" value="Znf_FPG/IleRS"/>
</dbReference>
<keyword evidence="29" id="KW-0573">Peptidoglycan synthesis</keyword>
<dbReference type="NCBIfam" id="TIGR00077">
    <property type="entry name" value="lspA"/>
    <property type="match status" value="1"/>
</dbReference>
<dbReference type="PANTHER" id="PTHR42765:SF1">
    <property type="entry name" value="ISOLEUCINE--TRNA LIGASE, MITOCHONDRIAL"/>
    <property type="match status" value="1"/>
</dbReference>
<keyword evidence="25" id="KW-0862">Zinc</keyword>
<evidence type="ECO:0000256" key="21">
    <source>
        <dbReference type="ARBA" id="ARBA00022723"/>
    </source>
</evidence>
<dbReference type="NCBIfam" id="NF004160">
    <property type="entry name" value="PRK05627.1-3"/>
    <property type="match status" value="1"/>
</dbReference>
<comment type="similarity">
    <text evidence="8">Belongs to the flavokinase family.</text>
</comment>
<dbReference type="GO" id="GO:0006428">
    <property type="term" value="P:isoleucyl-tRNA aminoacylation"/>
    <property type="evidence" value="ECO:0007669"/>
    <property type="project" value="InterPro"/>
</dbReference>
<dbReference type="FunFam" id="3.40.50.620:FF:000042">
    <property type="entry name" value="Isoleucine--tRNA ligase"/>
    <property type="match status" value="1"/>
</dbReference>
<feature type="transmembrane region" description="Helical" evidence="37">
    <location>
        <begin position="155"/>
        <end position="176"/>
    </location>
</feature>
<evidence type="ECO:0000256" key="5">
    <source>
        <dbReference type="ARBA" id="ARBA00004726"/>
    </source>
</evidence>
<feature type="domain" description="Riboflavin kinase" evidence="39">
    <location>
        <begin position="726"/>
        <end position="849"/>
    </location>
</feature>
<dbReference type="EMBL" id="JAPDRN010000084">
    <property type="protein sequence ID" value="KAJ9626106.1"/>
    <property type="molecule type" value="Genomic_DNA"/>
</dbReference>
<dbReference type="CDD" id="cd02064">
    <property type="entry name" value="FAD_synthetase_N"/>
    <property type="match status" value="1"/>
</dbReference>
<name>A0AA38XWN4_9EURO</name>
<comment type="function">
    <text evidence="2">Catalyzes the phosphorylation of riboflavin (vitamin B2) to form flavin mononucleotide (FMN) coenzyme.</text>
</comment>
<dbReference type="NCBIfam" id="NF004163">
    <property type="entry name" value="PRK05627.1-6"/>
    <property type="match status" value="1"/>
</dbReference>
<dbReference type="NCBIfam" id="NF004159">
    <property type="entry name" value="PRK05627.1-2"/>
    <property type="match status" value="1"/>
</dbReference>
<keyword evidence="38" id="KW-0732">Signal</keyword>
<evidence type="ECO:0000313" key="40">
    <source>
        <dbReference type="EMBL" id="KAJ9626106.1"/>
    </source>
</evidence>
<dbReference type="FunFam" id="3.90.740.10:FF:000022">
    <property type="entry name" value="Isoleucine--tRNA ligase"/>
    <property type="match status" value="1"/>
</dbReference>
<evidence type="ECO:0000256" key="11">
    <source>
        <dbReference type="ARBA" id="ARBA00012393"/>
    </source>
</evidence>
<dbReference type="SUPFAM" id="SSF50677">
    <property type="entry name" value="ValRS/IleRS/LeuRS editing domain"/>
    <property type="match status" value="1"/>
</dbReference>
<keyword evidence="26" id="KW-0067">ATP-binding</keyword>
<evidence type="ECO:0000256" key="18">
    <source>
        <dbReference type="ARBA" id="ARBA00022679"/>
    </source>
</evidence>
<keyword evidence="30 37" id="KW-1133">Transmembrane helix</keyword>
<feature type="transmembrane region" description="Helical" evidence="37">
    <location>
        <begin position="466"/>
        <end position="491"/>
    </location>
</feature>
<dbReference type="NCBIfam" id="TIGR00392">
    <property type="entry name" value="ileS"/>
    <property type="match status" value="1"/>
</dbReference>
<organism evidence="40">
    <name type="scientific">Knufia peltigerae</name>
    <dbReference type="NCBI Taxonomy" id="1002370"/>
    <lineage>
        <taxon>Eukaryota</taxon>
        <taxon>Fungi</taxon>
        <taxon>Dikarya</taxon>
        <taxon>Ascomycota</taxon>
        <taxon>Pezizomycotina</taxon>
        <taxon>Eurotiomycetes</taxon>
        <taxon>Chaetothyriomycetidae</taxon>
        <taxon>Chaetothyriales</taxon>
        <taxon>Trichomeriaceae</taxon>
        <taxon>Knufia</taxon>
    </lineage>
</organism>
<dbReference type="InterPro" id="IPR023465">
    <property type="entry name" value="Riboflavin_kinase_dom_sf"/>
</dbReference>
<evidence type="ECO:0000256" key="26">
    <source>
        <dbReference type="ARBA" id="ARBA00022840"/>
    </source>
</evidence>
<dbReference type="InterPro" id="IPR033708">
    <property type="entry name" value="Anticodon_Ile_BEm"/>
</dbReference>
<keyword evidence="33" id="KW-0511">Multifunctional enzyme</keyword>
<keyword evidence="15" id="KW-0436">Ligase</keyword>
<dbReference type="SUPFAM" id="SSF52374">
    <property type="entry name" value="Nucleotidylyl transferase"/>
    <property type="match status" value="2"/>
</dbReference>
<dbReference type="Pfam" id="PF01252">
    <property type="entry name" value="Peptidase_A8"/>
    <property type="match status" value="1"/>
</dbReference>
<dbReference type="GO" id="GO:0005886">
    <property type="term" value="C:plasma membrane"/>
    <property type="evidence" value="ECO:0007669"/>
    <property type="project" value="UniProtKB-SubCell"/>
</dbReference>
<dbReference type="FunFam" id="3.40.50.620:FF:000048">
    <property type="entry name" value="Isoleucine--tRNA ligase"/>
    <property type="match status" value="1"/>
</dbReference>
<dbReference type="FunFam" id="2.40.30.30:FF:000003">
    <property type="entry name" value="Riboflavin biosynthesis protein"/>
    <property type="match status" value="1"/>
</dbReference>
<evidence type="ECO:0000256" key="37">
    <source>
        <dbReference type="SAM" id="Phobius"/>
    </source>
</evidence>
<evidence type="ECO:0000256" key="38">
    <source>
        <dbReference type="SAM" id="SignalP"/>
    </source>
</evidence>
<comment type="pathway">
    <text evidence="6">Cofactor biosynthesis; FMN biosynthesis; FMN from riboflavin (ATP route): step 1/1.</text>
</comment>
<evidence type="ECO:0000256" key="4">
    <source>
        <dbReference type="ARBA" id="ARBA00004651"/>
    </source>
</evidence>
<dbReference type="EC" id="6.1.1.5" evidence="12"/>
<dbReference type="PANTHER" id="PTHR42765">
    <property type="entry name" value="SOLEUCYL-TRNA SYNTHETASE"/>
    <property type="match status" value="1"/>
</dbReference>
<keyword evidence="20" id="KW-0548">Nucleotidyltransferase</keyword>
<evidence type="ECO:0000259" key="39">
    <source>
        <dbReference type="SMART" id="SM00904"/>
    </source>
</evidence>
<evidence type="ECO:0000256" key="33">
    <source>
        <dbReference type="ARBA" id="ARBA00023268"/>
    </source>
</evidence>
<dbReference type="GO" id="GO:0009231">
    <property type="term" value="P:riboflavin biosynthetic process"/>
    <property type="evidence" value="ECO:0007669"/>
    <property type="project" value="InterPro"/>
</dbReference>
<evidence type="ECO:0000256" key="14">
    <source>
        <dbReference type="ARBA" id="ARBA00022490"/>
    </source>
</evidence>
<feature type="signal peptide" evidence="38">
    <location>
        <begin position="1"/>
        <end position="19"/>
    </location>
</feature>
<comment type="similarity">
    <text evidence="7">Belongs to the class-I aminoacyl-tRNA synthetase family.</text>
</comment>
<dbReference type="CDD" id="cd13123">
    <property type="entry name" value="MATE_MurJ_like"/>
    <property type="match status" value="1"/>
</dbReference>
<keyword evidence="16" id="KW-0285">Flavoprotein</keyword>
<dbReference type="Gene3D" id="3.90.740.10">
    <property type="entry name" value="Valyl/Leucyl/Isoleucyl-tRNA synthetase, editing domain"/>
    <property type="match status" value="1"/>
</dbReference>
<feature type="transmembrane region" description="Helical" evidence="37">
    <location>
        <begin position="315"/>
        <end position="335"/>
    </location>
</feature>
<comment type="subunit">
    <text evidence="9">Monomer.</text>
</comment>
<dbReference type="HAMAP" id="MF_02002">
    <property type="entry name" value="Ile_tRNA_synth_type1"/>
    <property type="match status" value="1"/>
</dbReference>
<dbReference type="GO" id="GO:0004822">
    <property type="term" value="F:isoleucine-tRNA ligase activity"/>
    <property type="evidence" value="ECO:0007669"/>
    <property type="project" value="UniProtKB-EC"/>
</dbReference>
<keyword evidence="24" id="KW-0274">FAD</keyword>
<keyword evidence="14" id="KW-0963">Cytoplasm</keyword>
<dbReference type="GO" id="GO:0005524">
    <property type="term" value="F:ATP binding"/>
    <property type="evidence" value="ECO:0007669"/>
    <property type="project" value="UniProtKB-KW"/>
</dbReference>
<dbReference type="EC" id="2.7.1.26" evidence="10"/>
<dbReference type="SUPFAM" id="SSF47323">
    <property type="entry name" value="Anticodon-binding domain of a subclass of class I aminoacyl-tRNA synthetases"/>
    <property type="match status" value="1"/>
</dbReference>
<evidence type="ECO:0000256" key="15">
    <source>
        <dbReference type="ARBA" id="ARBA00022598"/>
    </source>
</evidence>
<dbReference type="InterPro" id="IPR015864">
    <property type="entry name" value="FAD_synthase"/>
</dbReference>
<evidence type="ECO:0000256" key="24">
    <source>
        <dbReference type="ARBA" id="ARBA00022827"/>
    </source>
</evidence>
<evidence type="ECO:0000256" key="2">
    <source>
        <dbReference type="ARBA" id="ARBA00003572"/>
    </source>
</evidence>
<dbReference type="GO" id="GO:0005829">
    <property type="term" value="C:cytosol"/>
    <property type="evidence" value="ECO:0007669"/>
    <property type="project" value="TreeGrafter"/>
</dbReference>
<gene>
    <name evidence="40" type="ORF">H2204_010228</name>
</gene>
<dbReference type="CDD" id="cd07960">
    <property type="entry name" value="Anticodon_Ia_Ile_BEm"/>
    <property type="match status" value="1"/>
</dbReference>
<feature type="transmembrane region" description="Helical" evidence="37">
    <location>
        <begin position="1843"/>
        <end position="1860"/>
    </location>
</feature>
<keyword evidence="31 37" id="KW-0472">Membrane</keyword>
<dbReference type="Gene3D" id="1.10.730.20">
    <property type="match status" value="1"/>
</dbReference>
<dbReference type="InterPro" id="IPR001872">
    <property type="entry name" value="Peptidase_A8"/>
</dbReference>
<feature type="chain" id="PRO_5041291831" description="Flavin mononucleotide kinase 1" evidence="38">
    <location>
        <begin position="20"/>
        <end position="1945"/>
    </location>
</feature>
<dbReference type="Pfam" id="PF06827">
    <property type="entry name" value="zf-FPG_IleRS"/>
    <property type="match status" value="1"/>
</dbReference>
<dbReference type="InterPro" id="IPR002606">
    <property type="entry name" value="Riboflavin_kinase_bac"/>
</dbReference>
<dbReference type="GO" id="GO:0000049">
    <property type="term" value="F:tRNA binding"/>
    <property type="evidence" value="ECO:0007669"/>
    <property type="project" value="InterPro"/>
</dbReference>
<keyword evidence="18" id="KW-0808">Transferase</keyword>
<dbReference type="Pfam" id="PF06574">
    <property type="entry name" value="FAD_syn"/>
    <property type="match status" value="1"/>
</dbReference>
<keyword evidence="19 37" id="KW-0812">Transmembrane</keyword>
<feature type="transmembrane region" description="Helical" evidence="37">
    <location>
        <begin position="355"/>
        <end position="378"/>
    </location>
</feature>
<reference evidence="40" key="1">
    <citation type="submission" date="2022-10" db="EMBL/GenBank/DDBJ databases">
        <title>Culturing micro-colonial fungi from biological soil crusts in the Mojave desert and describing Neophaeococcomyces mojavensis, and introducing the new genera and species Taxawa tesnikishii.</title>
        <authorList>
            <person name="Kurbessoian T."/>
            <person name="Stajich J.E."/>
        </authorList>
    </citation>
    <scope>NUCLEOTIDE SEQUENCE</scope>
    <source>
        <strain evidence="40">TK_35</strain>
    </source>
</reference>
<proteinExistence type="inferred from homology"/>
<keyword evidence="28" id="KW-0133">Cell shape</keyword>
<dbReference type="InterPro" id="IPR014729">
    <property type="entry name" value="Rossmann-like_a/b/a_fold"/>
</dbReference>
<dbReference type="NCBIfam" id="TIGR00083">
    <property type="entry name" value="ribF"/>
    <property type="match status" value="1"/>
</dbReference>
<dbReference type="GO" id="GO:0046872">
    <property type="term" value="F:metal ion binding"/>
    <property type="evidence" value="ECO:0007669"/>
    <property type="project" value="UniProtKB-KW"/>
</dbReference>
<evidence type="ECO:0000256" key="23">
    <source>
        <dbReference type="ARBA" id="ARBA00022777"/>
    </source>
</evidence>
<dbReference type="SMART" id="SM00904">
    <property type="entry name" value="Flavokinase"/>
    <property type="match status" value="1"/>
</dbReference>
<protein>
    <recommendedName>
        <fullName evidence="34">Flavin mononucleotide kinase 1</fullName>
        <ecNumber evidence="10">2.7.1.26</ecNumber>
        <ecNumber evidence="11">2.7.7.2</ecNumber>
        <ecNumber evidence="12">6.1.1.5</ecNumber>
    </recommendedName>
    <alternativeName>
        <fullName evidence="35">Isoleucyl-tRNA synthetase</fullName>
    </alternativeName>
</protein>
<evidence type="ECO:0000256" key="13">
    <source>
        <dbReference type="ARBA" id="ARBA00022475"/>
    </source>
</evidence>
<evidence type="ECO:0000256" key="34">
    <source>
        <dbReference type="ARBA" id="ARBA00029960"/>
    </source>
</evidence>
<evidence type="ECO:0000256" key="20">
    <source>
        <dbReference type="ARBA" id="ARBA00022695"/>
    </source>
</evidence>
<dbReference type="PRINTS" id="PR01806">
    <property type="entry name" value="VIRFACTRMVIN"/>
</dbReference>
<evidence type="ECO:0000256" key="22">
    <source>
        <dbReference type="ARBA" id="ARBA00022741"/>
    </source>
</evidence>
<evidence type="ECO:0000256" key="12">
    <source>
        <dbReference type="ARBA" id="ARBA00013165"/>
    </source>
</evidence>
<dbReference type="GO" id="GO:0006508">
    <property type="term" value="P:proteolysis"/>
    <property type="evidence" value="ECO:0007669"/>
    <property type="project" value="InterPro"/>
</dbReference>
<dbReference type="GO" id="GO:0004190">
    <property type="term" value="F:aspartic-type endopeptidase activity"/>
    <property type="evidence" value="ECO:0007669"/>
    <property type="project" value="InterPro"/>
</dbReference>
<dbReference type="InterPro" id="IPR001412">
    <property type="entry name" value="aa-tRNA-synth_I_CS"/>
</dbReference>
<dbReference type="GO" id="GO:0008360">
    <property type="term" value="P:regulation of cell shape"/>
    <property type="evidence" value="ECO:0007669"/>
    <property type="project" value="UniProtKB-KW"/>
</dbReference>
<evidence type="ECO:0000256" key="29">
    <source>
        <dbReference type="ARBA" id="ARBA00022984"/>
    </source>
</evidence>
<dbReference type="Pfam" id="PF08264">
    <property type="entry name" value="Anticodon_1"/>
    <property type="match status" value="1"/>
</dbReference>
<evidence type="ECO:0000256" key="28">
    <source>
        <dbReference type="ARBA" id="ARBA00022960"/>
    </source>
</evidence>
<comment type="catalytic activity">
    <reaction evidence="36">
        <text>tRNA(Ile) + L-isoleucine + ATP = L-isoleucyl-tRNA(Ile) + AMP + diphosphate</text>
        <dbReference type="Rhea" id="RHEA:11060"/>
        <dbReference type="Rhea" id="RHEA-COMP:9666"/>
        <dbReference type="Rhea" id="RHEA-COMP:9695"/>
        <dbReference type="ChEBI" id="CHEBI:30616"/>
        <dbReference type="ChEBI" id="CHEBI:33019"/>
        <dbReference type="ChEBI" id="CHEBI:58045"/>
        <dbReference type="ChEBI" id="CHEBI:78442"/>
        <dbReference type="ChEBI" id="CHEBI:78528"/>
        <dbReference type="ChEBI" id="CHEBI:456215"/>
        <dbReference type="EC" id="6.1.1.5"/>
    </reaction>
</comment>
<feature type="transmembrane region" description="Helical" evidence="37">
    <location>
        <begin position="1867"/>
        <end position="1886"/>
    </location>
</feature>
<keyword evidence="27" id="KW-0648">Protein biosynthesis</keyword>
<dbReference type="GO" id="GO:0008531">
    <property type="term" value="F:riboflavin kinase activity"/>
    <property type="evidence" value="ECO:0007669"/>
    <property type="project" value="UniProtKB-EC"/>
</dbReference>
<comment type="subcellular location">
    <subcellularLocation>
        <location evidence="4">Cell membrane</location>
        <topology evidence="4">Multi-pass membrane protein</topology>
    </subcellularLocation>
    <subcellularLocation>
        <location evidence="3">Cytoplasm</location>
    </subcellularLocation>
</comment>
<evidence type="ECO:0000256" key="19">
    <source>
        <dbReference type="ARBA" id="ARBA00022692"/>
    </source>
</evidence>
<feature type="transmembrane region" description="Helical" evidence="37">
    <location>
        <begin position="276"/>
        <end position="294"/>
    </location>
</feature>
<feature type="transmembrane region" description="Helical" evidence="37">
    <location>
        <begin position="390"/>
        <end position="411"/>
    </location>
</feature>
<dbReference type="FunFam" id="3.40.50.620:FF:000021">
    <property type="entry name" value="Riboflavin biosynthesis protein"/>
    <property type="match status" value="1"/>
</dbReference>
<evidence type="ECO:0000256" key="30">
    <source>
        <dbReference type="ARBA" id="ARBA00022989"/>
    </source>
</evidence>
<evidence type="ECO:0000256" key="16">
    <source>
        <dbReference type="ARBA" id="ARBA00022630"/>
    </source>
</evidence>
<dbReference type="HAMAP" id="MF_02078">
    <property type="entry name" value="MurJ_MviN"/>
    <property type="match status" value="1"/>
</dbReference>
<keyword evidence="21" id="KW-0479">Metal-binding</keyword>
<feature type="transmembrane region" description="Helical" evidence="37">
    <location>
        <begin position="503"/>
        <end position="523"/>
    </location>
</feature>
<dbReference type="InterPro" id="IPR009008">
    <property type="entry name" value="Val/Leu/Ile-tRNA-synth_edit"/>
</dbReference>
<evidence type="ECO:0000256" key="17">
    <source>
        <dbReference type="ARBA" id="ARBA00022643"/>
    </source>
</evidence>
<evidence type="ECO:0000256" key="1">
    <source>
        <dbReference type="ARBA" id="ARBA00001947"/>
    </source>
</evidence>
<comment type="caution">
    <text evidence="40">The sequence shown here is derived from an EMBL/GenBank/DDBJ whole genome shotgun (WGS) entry which is preliminary data.</text>
</comment>
<dbReference type="InterPro" id="IPR050081">
    <property type="entry name" value="Ile-tRNA_ligase"/>
</dbReference>
<evidence type="ECO:0000256" key="36">
    <source>
        <dbReference type="ARBA" id="ARBA00048359"/>
    </source>
</evidence>
<evidence type="ECO:0000256" key="8">
    <source>
        <dbReference type="ARBA" id="ARBA00010108"/>
    </source>
</evidence>